<reference evidence="2 3" key="1">
    <citation type="submission" date="2022-09" db="EMBL/GenBank/DDBJ databases">
        <authorList>
            <person name="Palmer J.M."/>
        </authorList>
    </citation>
    <scope>NUCLEOTIDE SEQUENCE [LARGE SCALE GENOMIC DNA]</scope>
    <source>
        <strain evidence="2 3">DSM 7382</strain>
    </source>
</reference>
<dbReference type="AlphaFoldDB" id="A0AAW0FTX4"/>
<dbReference type="Proteomes" id="UP001385951">
    <property type="component" value="Unassembled WGS sequence"/>
</dbReference>
<comment type="caution">
    <text evidence="2">The sequence shown here is derived from an EMBL/GenBank/DDBJ whole genome shotgun (WGS) entry which is preliminary data.</text>
</comment>
<protein>
    <submittedName>
        <fullName evidence="2">Uncharacterized protein</fullName>
    </submittedName>
</protein>
<dbReference type="EMBL" id="JASBNA010000039">
    <property type="protein sequence ID" value="KAK7681699.1"/>
    <property type="molecule type" value="Genomic_DNA"/>
</dbReference>
<proteinExistence type="predicted"/>
<accession>A0AAW0FTX4</accession>
<name>A0AAW0FTX4_9APHY</name>
<evidence type="ECO:0000256" key="1">
    <source>
        <dbReference type="SAM" id="MobiDB-lite"/>
    </source>
</evidence>
<feature type="region of interest" description="Disordered" evidence="1">
    <location>
        <begin position="1"/>
        <end position="38"/>
    </location>
</feature>
<evidence type="ECO:0000313" key="2">
    <source>
        <dbReference type="EMBL" id="KAK7681699.1"/>
    </source>
</evidence>
<gene>
    <name evidence="2" type="ORF">QCA50_015046</name>
</gene>
<organism evidence="2 3">
    <name type="scientific">Cerrena zonata</name>
    <dbReference type="NCBI Taxonomy" id="2478898"/>
    <lineage>
        <taxon>Eukaryota</taxon>
        <taxon>Fungi</taxon>
        <taxon>Dikarya</taxon>
        <taxon>Basidiomycota</taxon>
        <taxon>Agaricomycotina</taxon>
        <taxon>Agaricomycetes</taxon>
        <taxon>Polyporales</taxon>
        <taxon>Cerrenaceae</taxon>
        <taxon>Cerrena</taxon>
    </lineage>
</organism>
<feature type="compositionally biased region" description="Basic and acidic residues" evidence="1">
    <location>
        <begin position="19"/>
        <end position="30"/>
    </location>
</feature>
<evidence type="ECO:0000313" key="3">
    <source>
        <dbReference type="Proteomes" id="UP001385951"/>
    </source>
</evidence>
<sequence>MTNSDVPAMSSGGLSNLRLPEDSSRLHNEKNLQNTMTHPFHDVSTHYTLIDMNTPPRSSLQLCIGAATSSRKGAARNGILGLWHNFDALIKLLSD</sequence>
<keyword evidence="3" id="KW-1185">Reference proteome</keyword>